<dbReference type="InterPro" id="IPR018200">
    <property type="entry name" value="USP_CS"/>
</dbReference>
<organism evidence="19 20">
    <name type="scientific">Trypanosoma congolense (strain IL3000)</name>
    <dbReference type="NCBI Taxonomy" id="1068625"/>
    <lineage>
        <taxon>Eukaryota</taxon>
        <taxon>Discoba</taxon>
        <taxon>Euglenozoa</taxon>
        <taxon>Kinetoplastea</taxon>
        <taxon>Metakinetoplastina</taxon>
        <taxon>Trypanosomatida</taxon>
        <taxon>Trypanosomatidae</taxon>
        <taxon>Trypanosoma</taxon>
        <taxon>Nannomonas</taxon>
    </lineage>
</organism>
<dbReference type="Proteomes" id="UP000000702">
    <property type="component" value="Unassembled WGS sequence"/>
</dbReference>
<evidence type="ECO:0000256" key="8">
    <source>
        <dbReference type="ARBA" id="ARBA00022801"/>
    </source>
</evidence>
<evidence type="ECO:0000256" key="1">
    <source>
        <dbReference type="ARBA" id="ARBA00000707"/>
    </source>
</evidence>
<dbReference type="InterPro" id="IPR016652">
    <property type="entry name" value="Ubiquitinyl_hydrolase"/>
</dbReference>
<keyword evidence="5" id="KW-0677">Repeat</keyword>
<evidence type="ECO:0000256" key="3">
    <source>
        <dbReference type="ARBA" id="ARBA00022670"/>
    </source>
</evidence>
<dbReference type="GO" id="GO:0016579">
    <property type="term" value="P:protein deubiquitination"/>
    <property type="evidence" value="ECO:0007669"/>
    <property type="project" value="InterPro"/>
</dbReference>
<reference evidence="19 20" key="2">
    <citation type="journal article" date="2012" name="Proc. Natl. Acad. Sci. U.S.A.">
        <title>Antigenic diversity is generated by distinct evolutionary mechanisms in African trypanosome species.</title>
        <authorList>
            <person name="Jackson A.P."/>
            <person name="Berry A."/>
            <person name="Aslett M."/>
            <person name="Allison H.C."/>
            <person name="Burton P."/>
            <person name="Vavrova-Anderson J."/>
            <person name="Brown R."/>
            <person name="Browne H."/>
            <person name="Corton N."/>
            <person name="Hauser H."/>
            <person name="Gamble J."/>
            <person name="Gilderthorp R."/>
            <person name="Marcello L."/>
            <person name="McQuillan J."/>
            <person name="Otto T.D."/>
            <person name="Quail M.A."/>
            <person name="Sanders M.J."/>
            <person name="van Tonder A."/>
            <person name="Ginger M.L."/>
            <person name="Field M.C."/>
            <person name="Barry J.D."/>
            <person name="Hertz-Fowler C."/>
            <person name="Berriman M."/>
        </authorList>
    </citation>
    <scope>NUCLEOTIDE SEQUENCE [LARGE SCALE GENOMIC DNA]</scope>
    <source>
        <strain evidence="19 20">IL3000</strain>
    </source>
</reference>
<dbReference type="SUPFAM" id="SSF54001">
    <property type="entry name" value="Cysteine proteinases"/>
    <property type="match status" value="1"/>
</dbReference>
<evidence type="ECO:0000256" key="6">
    <source>
        <dbReference type="ARBA" id="ARBA00022771"/>
    </source>
</evidence>
<evidence type="ECO:0000259" key="16">
    <source>
        <dbReference type="PROSITE" id="PS50030"/>
    </source>
</evidence>
<dbReference type="Gene3D" id="1.10.8.10">
    <property type="entry name" value="DNA helicase RuvA subunit, C-terminal domain"/>
    <property type="match status" value="1"/>
</dbReference>
<evidence type="ECO:0000259" key="18">
    <source>
        <dbReference type="PROSITE" id="PS50271"/>
    </source>
</evidence>
<comment type="catalytic activity">
    <reaction evidence="1 14">
        <text>Thiol-dependent hydrolysis of ester, thioester, amide, peptide and isopeptide bonds formed by the C-terminal Gly of ubiquitin (a 76-residue protein attached to proteins as an intracellular targeting signal).</text>
        <dbReference type="EC" id="3.4.19.12"/>
    </reaction>
</comment>
<dbReference type="GO" id="GO:0006508">
    <property type="term" value="P:proteolysis"/>
    <property type="evidence" value="ECO:0007669"/>
    <property type="project" value="UniProtKB-KW"/>
</dbReference>
<evidence type="ECO:0000256" key="7">
    <source>
        <dbReference type="ARBA" id="ARBA00022786"/>
    </source>
</evidence>
<dbReference type="PROSITE" id="PS50271">
    <property type="entry name" value="ZF_UBP"/>
    <property type="match status" value="1"/>
</dbReference>
<evidence type="ECO:0000256" key="13">
    <source>
        <dbReference type="PROSITE-ProRule" id="PRU00502"/>
    </source>
</evidence>
<evidence type="ECO:0000256" key="9">
    <source>
        <dbReference type="ARBA" id="ARBA00022807"/>
    </source>
</evidence>
<comment type="caution">
    <text evidence="19">The sequence shown here is derived from an EMBL/GenBank/DDBJ whole genome shotgun (WGS) entry which is preliminary data.</text>
</comment>
<gene>
    <name evidence="19" type="ORF">TCIL3000_0_42590</name>
</gene>
<feature type="binding site" evidence="12">
    <location>
        <position position="184"/>
    </location>
    <ligand>
        <name>Zn(2+)</name>
        <dbReference type="ChEBI" id="CHEBI:29105"/>
    </ligand>
</feature>
<dbReference type="InterPro" id="IPR001394">
    <property type="entry name" value="Peptidase_C19_UCH"/>
</dbReference>
<evidence type="ECO:0000256" key="4">
    <source>
        <dbReference type="ARBA" id="ARBA00022723"/>
    </source>
</evidence>
<dbReference type="PROSITE" id="PS00972">
    <property type="entry name" value="USP_1"/>
    <property type="match status" value="1"/>
</dbReference>
<dbReference type="CDD" id="cd14298">
    <property type="entry name" value="UBA2_scUBP14_like"/>
    <property type="match status" value="1"/>
</dbReference>
<feature type="binding site" evidence="12">
    <location>
        <position position="201"/>
    </location>
    <ligand>
        <name>Zn(2+)</name>
        <dbReference type="ChEBI" id="CHEBI:29105"/>
    </ligand>
</feature>
<dbReference type="PROSITE" id="PS00973">
    <property type="entry name" value="USP_2"/>
    <property type="match status" value="1"/>
</dbReference>
<dbReference type="AlphaFoldDB" id="F9W8I1"/>
<dbReference type="PANTHER" id="PTHR21646">
    <property type="entry name" value="UBIQUITIN CARBOXYL-TERMINAL HYDROLASE"/>
    <property type="match status" value="1"/>
</dbReference>
<evidence type="ECO:0000256" key="2">
    <source>
        <dbReference type="ARBA" id="ARBA00009085"/>
    </source>
</evidence>
<reference evidence="20" key="1">
    <citation type="submission" date="2011-07" db="EMBL/GenBank/DDBJ databases">
        <title>Divergent evolution of antigenic variation in African trypanosomes.</title>
        <authorList>
            <person name="Jackson A.P."/>
            <person name="Berry A."/>
            <person name="Allison H.C."/>
            <person name="Burton P."/>
            <person name="Anderson J."/>
            <person name="Aslett M."/>
            <person name="Brown R."/>
            <person name="Corton N."/>
            <person name="Harris D."/>
            <person name="Hauser H."/>
            <person name="Gamble J."/>
            <person name="Gilderthorp R."/>
            <person name="McQuillan J."/>
            <person name="Quail M.A."/>
            <person name="Sanders M."/>
            <person name="Van Tonder A."/>
            <person name="Ginger M.L."/>
            <person name="Donelson J.E."/>
            <person name="Field M.C."/>
            <person name="Barry J.D."/>
            <person name="Berriman M."/>
            <person name="Hertz-Fowler C."/>
        </authorList>
    </citation>
    <scope>NUCLEOTIDE SEQUENCE [LARGE SCALE GENOMIC DNA]</scope>
    <source>
        <strain evidence="20">IL3000</strain>
    </source>
</reference>
<accession>F9W8I1</accession>
<evidence type="ECO:0000256" key="5">
    <source>
        <dbReference type="ARBA" id="ARBA00022737"/>
    </source>
</evidence>
<feature type="active site" description="Proton acceptor" evidence="11">
    <location>
        <position position="688"/>
    </location>
</feature>
<dbReference type="VEuPathDB" id="TriTrypDB:TcIL3000_0_42590"/>
<keyword evidence="10 12" id="KW-0862">Zinc</keyword>
<evidence type="ECO:0000313" key="20">
    <source>
        <dbReference type="Proteomes" id="UP000000702"/>
    </source>
</evidence>
<dbReference type="SUPFAM" id="SSF57850">
    <property type="entry name" value="RING/U-box"/>
    <property type="match status" value="1"/>
</dbReference>
<keyword evidence="3 14" id="KW-0645">Protease</keyword>
<protein>
    <recommendedName>
        <fullName evidence="14">Ubiquitin carboxyl-terminal hydrolase</fullName>
        <ecNumber evidence="14">3.4.19.12</ecNumber>
    </recommendedName>
</protein>
<dbReference type="PANTHER" id="PTHR21646:SF10">
    <property type="entry name" value="UBIQUITIN CARBOXYL-TERMINAL HYDROLASE 14"/>
    <property type="match status" value="1"/>
</dbReference>
<evidence type="ECO:0000256" key="10">
    <source>
        <dbReference type="ARBA" id="ARBA00022833"/>
    </source>
</evidence>
<evidence type="ECO:0000313" key="19">
    <source>
        <dbReference type="EMBL" id="CCD13513.1"/>
    </source>
</evidence>
<feature type="domain" description="UBA" evidence="16">
    <location>
        <begin position="597"/>
        <end position="637"/>
    </location>
</feature>
<keyword evidence="7 14" id="KW-0833">Ubl conjugation pathway</keyword>
<dbReference type="InterPro" id="IPR033864">
    <property type="entry name" value="UBA2_scUBP14-like"/>
</dbReference>
<dbReference type="Gene3D" id="3.90.70.10">
    <property type="entry name" value="Cysteine proteinases"/>
    <property type="match status" value="1"/>
</dbReference>
<dbReference type="InterPro" id="IPR041432">
    <property type="entry name" value="UBP13_Znf-UBP_var"/>
</dbReference>
<name>F9W8I1_TRYCI</name>
<dbReference type="Pfam" id="PF17807">
    <property type="entry name" value="zf-UBP_var"/>
    <property type="match status" value="1"/>
</dbReference>
<dbReference type="PIRSF" id="PIRSF016308">
    <property type="entry name" value="UBP"/>
    <property type="match status" value="1"/>
</dbReference>
<dbReference type="Gene3D" id="3.30.40.10">
    <property type="entry name" value="Zinc/RING finger domain, C3HC4 (zinc finger)"/>
    <property type="match status" value="2"/>
</dbReference>
<evidence type="ECO:0000256" key="14">
    <source>
        <dbReference type="RuleBase" id="RU366025"/>
    </source>
</evidence>
<proteinExistence type="inferred from homology"/>
<keyword evidence="8 14" id="KW-0378">Hydrolase</keyword>
<evidence type="ECO:0000256" key="15">
    <source>
        <dbReference type="SAM" id="MobiDB-lite"/>
    </source>
</evidence>
<feature type="binding site" evidence="12">
    <location>
        <position position="211"/>
    </location>
    <ligand>
        <name>Zn(2+)</name>
        <dbReference type="ChEBI" id="CHEBI:29105"/>
    </ligand>
</feature>
<dbReference type="InterPro" id="IPR001607">
    <property type="entry name" value="Znf_UBP"/>
</dbReference>
<feature type="binding site" evidence="12">
    <location>
        <position position="179"/>
    </location>
    <ligand>
        <name>Zn(2+)</name>
        <dbReference type="ChEBI" id="CHEBI:29105"/>
    </ligand>
</feature>
<feature type="domain" description="UBP-type" evidence="18">
    <location>
        <begin position="154"/>
        <end position="262"/>
    </location>
</feature>
<dbReference type="EC" id="3.4.19.12" evidence="14"/>
<dbReference type="InterPro" id="IPR038765">
    <property type="entry name" value="Papain-like_cys_pep_sf"/>
</dbReference>
<keyword evidence="6 13" id="KW-0863">Zinc-finger</keyword>
<dbReference type="InterPro" id="IPR050185">
    <property type="entry name" value="Ub_carboxyl-term_hydrolase"/>
</dbReference>
<dbReference type="OMA" id="FVPCEHT"/>
<dbReference type="EMBL" id="CAEQ01001170">
    <property type="protein sequence ID" value="CCD13513.1"/>
    <property type="molecule type" value="Genomic_DNA"/>
</dbReference>
<keyword evidence="4 12" id="KW-0479">Metal-binding</keyword>
<comment type="similarity">
    <text evidence="2 14">Belongs to the peptidase C19 family.</text>
</comment>
<dbReference type="Pfam" id="PF00443">
    <property type="entry name" value="UCH"/>
    <property type="match status" value="1"/>
</dbReference>
<dbReference type="SMART" id="SM00165">
    <property type="entry name" value="UBA"/>
    <property type="match status" value="1"/>
</dbReference>
<dbReference type="GO" id="GO:0008270">
    <property type="term" value="F:zinc ion binding"/>
    <property type="evidence" value="ECO:0007669"/>
    <property type="project" value="UniProtKB-KW"/>
</dbReference>
<dbReference type="SMART" id="SM00290">
    <property type="entry name" value="ZnF_UBP"/>
    <property type="match status" value="1"/>
</dbReference>
<evidence type="ECO:0000256" key="12">
    <source>
        <dbReference type="PIRSR" id="PIRSR016308-3"/>
    </source>
</evidence>
<feature type="domain" description="USP" evidence="17">
    <location>
        <begin position="304"/>
        <end position="728"/>
    </location>
</feature>
<dbReference type="InterPro" id="IPR015940">
    <property type="entry name" value="UBA"/>
</dbReference>
<keyword evidence="9 14" id="KW-0788">Thiol protease</keyword>
<keyword evidence="20" id="KW-1185">Reference proteome</keyword>
<dbReference type="Pfam" id="PF02148">
    <property type="entry name" value="zf-UBP"/>
    <property type="match status" value="1"/>
</dbReference>
<dbReference type="PROSITE" id="PS50235">
    <property type="entry name" value="USP_3"/>
    <property type="match status" value="1"/>
</dbReference>
<feature type="active site" description="Nucleophile" evidence="11">
    <location>
        <position position="313"/>
    </location>
</feature>
<dbReference type="GO" id="GO:0004843">
    <property type="term" value="F:cysteine-type deubiquitinase activity"/>
    <property type="evidence" value="ECO:0007669"/>
    <property type="project" value="UniProtKB-UniRule"/>
</dbReference>
<dbReference type="InterPro" id="IPR013083">
    <property type="entry name" value="Znf_RING/FYVE/PHD"/>
</dbReference>
<feature type="region of interest" description="Disordered" evidence="15">
    <location>
        <begin position="648"/>
        <end position="667"/>
    </location>
</feature>
<dbReference type="InterPro" id="IPR028889">
    <property type="entry name" value="USP"/>
</dbReference>
<evidence type="ECO:0000259" key="17">
    <source>
        <dbReference type="PROSITE" id="PS50235"/>
    </source>
</evidence>
<sequence>MPAPFVISEEACAHCWDESALVTPHHGAAIHREECAYCCRTCKHDDGVLVCMCCHVALCKAHVKKHISIRPTHALYVWLRELPPKEDKEVPKDINMLSVVLPKEYESAMCCALCLVTFSALPEQAEDCYQGIMNSAPTGAQNALGEHEAPFTRPQCPHLVTLEQEPSPFESGPHQSAACVVDGCGCQADNWMCMTCGAVGCPRPEVGGKGHALEHYYSTMHHVVVKLGTVTPSGADFYCYTCDDEVSDVHFEAHMKHFGIDINTSKKTAKSMGEIQYDYASQFDFNRITESGEELVPVFGPGRTGMYNFGNACYMNSVLQCLFSLQAFKDAFYLNGETRHQDACQENPYNCRSCQVERIVSGLLSGDFSVAGNERLNGITARDFKHVFAQKHPEFSTSGQQDAQEYFLFLVEELHRYVKPSNTEMGSNRHPTNIFRMKIENRVQCSSCHRVRYTYEKDCCLSLPIPLEPAEKSVTDGHELTDEKIEDKRPRTSLGACIASLMKSVEIECKCAVCGTLVTYHRTMRITSFPEVLTVYLRRAYFDIETKTIVKRDVFVDFPETIDLEYLRGTGLQENEVEMPGGERELWHKPASTETRPVDEVALATLLSMGVDEKVAAYALRQTCMDVERALDYVFSRDDIEREMVMASGSERRAETQEGEAASDNDGPAQYQLHAMISHIGASAKVGHYVCHIRDPDTGKWLLFNDEKVAESKQPPFELSSLYFYRRCMTSN</sequence>
<dbReference type="PROSITE" id="PS50030">
    <property type="entry name" value="UBA"/>
    <property type="match status" value="1"/>
</dbReference>
<evidence type="ECO:0000256" key="11">
    <source>
        <dbReference type="PIRSR" id="PIRSR016308-1"/>
    </source>
</evidence>